<dbReference type="InterPro" id="IPR050983">
    <property type="entry name" value="GST_Omega/HSP26"/>
</dbReference>
<dbReference type="Pfam" id="PF13409">
    <property type="entry name" value="GST_N_2"/>
    <property type="match status" value="1"/>
</dbReference>
<evidence type="ECO:0000313" key="2">
    <source>
        <dbReference type="EMBL" id="KAL0574282.1"/>
    </source>
</evidence>
<sequence>MDEGMGLSPFVRAIRFALNYKKIPYTVIDLGMQEVEQTAKSIGAPPTMGFSTGSPRYTVPMIHDSTTGKAISESFNIAEYLDEAYPDTPRIIPPGTRMLQSTFCMSVFTTFAPLLPVLRPVMAANFQSPEFSEGVRKRFGDGALQNMLTPEEEAEAWKKVVLGFKLIGQGYGAQGAEDSAFVMGGATPTFADLYFTSFLWWLKRLYGDTQEWKDIAAVADGKLGRLCEGTLAACKR</sequence>
<feature type="domain" description="GST N-terminal" evidence="1">
    <location>
        <begin position="1"/>
        <end position="89"/>
    </location>
</feature>
<comment type="caution">
    <text evidence="2">The sequence shown here is derived from an EMBL/GenBank/DDBJ whole genome shotgun (WGS) entry which is preliminary data.</text>
</comment>
<dbReference type="InterPro" id="IPR054416">
    <property type="entry name" value="GST_UstS-like_C"/>
</dbReference>
<dbReference type="Gene3D" id="1.20.1050.10">
    <property type="match status" value="1"/>
</dbReference>
<dbReference type="Pfam" id="PF22041">
    <property type="entry name" value="GST_C_7"/>
    <property type="match status" value="1"/>
</dbReference>
<proteinExistence type="predicted"/>
<reference evidence="2 3" key="1">
    <citation type="submission" date="2024-02" db="EMBL/GenBank/DDBJ databases">
        <title>A draft genome for the cacao thread blight pathogen Marasmius crinis-equi.</title>
        <authorList>
            <person name="Cohen S.P."/>
            <person name="Baruah I.K."/>
            <person name="Amoako-Attah I."/>
            <person name="Bukari Y."/>
            <person name="Meinhardt L.W."/>
            <person name="Bailey B.A."/>
        </authorList>
    </citation>
    <scope>NUCLEOTIDE SEQUENCE [LARGE SCALE GENOMIC DNA]</scope>
    <source>
        <strain evidence="2 3">GH-76</strain>
    </source>
</reference>
<dbReference type="PANTHER" id="PTHR43968">
    <property type="match status" value="1"/>
</dbReference>
<organism evidence="2 3">
    <name type="scientific">Marasmius crinis-equi</name>
    <dbReference type="NCBI Taxonomy" id="585013"/>
    <lineage>
        <taxon>Eukaryota</taxon>
        <taxon>Fungi</taxon>
        <taxon>Dikarya</taxon>
        <taxon>Basidiomycota</taxon>
        <taxon>Agaricomycotina</taxon>
        <taxon>Agaricomycetes</taxon>
        <taxon>Agaricomycetidae</taxon>
        <taxon>Agaricales</taxon>
        <taxon>Marasmiineae</taxon>
        <taxon>Marasmiaceae</taxon>
        <taxon>Marasmius</taxon>
    </lineage>
</organism>
<gene>
    <name evidence="2" type="ORF">V5O48_007672</name>
</gene>
<dbReference type="Proteomes" id="UP001465976">
    <property type="component" value="Unassembled WGS sequence"/>
</dbReference>
<dbReference type="EMBL" id="JBAHYK010000412">
    <property type="protein sequence ID" value="KAL0574282.1"/>
    <property type="molecule type" value="Genomic_DNA"/>
</dbReference>
<dbReference type="PROSITE" id="PS50404">
    <property type="entry name" value="GST_NTER"/>
    <property type="match status" value="1"/>
</dbReference>
<dbReference type="PANTHER" id="PTHR43968:SF6">
    <property type="entry name" value="GLUTATHIONE S-TRANSFERASE OMEGA"/>
    <property type="match status" value="1"/>
</dbReference>
<dbReference type="Gene3D" id="3.40.30.10">
    <property type="entry name" value="Glutaredoxin"/>
    <property type="match status" value="1"/>
</dbReference>
<dbReference type="SUPFAM" id="SSF52833">
    <property type="entry name" value="Thioredoxin-like"/>
    <property type="match status" value="1"/>
</dbReference>
<accession>A0ABR3FG03</accession>
<evidence type="ECO:0000313" key="3">
    <source>
        <dbReference type="Proteomes" id="UP001465976"/>
    </source>
</evidence>
<protein>
    <recommendedName>
        <fullName evidence="1">GST N-terminal domain-containing protein</fullName>
    </recommendedName>
</protein>
<keyword evidence="3" id="KW-1185">Reference proteome</keyword>
<name>A0ABR3FG03_9AGAR</name>
<dbReference type="InterPro" id="IPR004045">
    <property type="entry name" value="Glutathione_S-Trfase_N"/>
</dbReference>
<evidence type="ECO:0000259" key="1">
    <source>
        <dbReference type="PROSITE" id="PS50404"/>
    </source>
</evidence>
<dbReference type="InterPro" id="IPR036249">
    <property type="entry name" value="Thioredoxin-like_sf"/>
</dbReference>